<accession>A0A537JDS6</accession>
<dbReference type="PANTHER" id="PTHR43537">
    <property type="entry name" value="TRANSCRIPTIONAL REGULATOR, GNTR FAMILY"/>
    <property type="match status" value="1"/>
</dbReference>
<sequence length="143" mass="15577">MRKMLEPPLARAAALRASDEDLTSLEAILERQAERIRAGEIAIAEDNAFHYRIATAAKNQVVLRVMDVVMELLQDSRARSLQGPGRAEKSLGGHRRILSAIRDRDPDAAAEAVRRHIEEIEQVLFSRGPGARGGARATSTAGA</sequence>
<protein>
    <submittedName>
        <fullName evidence="5">FadR family transcriptional regulator</fullName>
    </submittedName>
</protein>
<dbReference type="SMART" id="SM00895">
    <property type="entry name" value="FCD"/>
    <property type="match status" value="1"/>
</dbReference>
<organism evidence="5 6">
    <name type="scientific">Candidatus Segetimicrobium genomatis</name>
    <dbReference type="NCBI Taxonomy" id="2569760"/>
    <lineage>
        <taxon>Bacteria</taxon>
        <taxon>Bacillati</taxon>
        <taxon>Candidatus Sysuimicrobiota</taxon>
        <taxon>Candidatus Sysuimicrobiia</taxon>
        <taxon>Candidatus Sysuimicrobiales</taxon>
        <taxon>Candidatus Segetimicrobiaceae</taxon>
        <taxon>Candidatus Segetimicrobium</taxon>
    </lineage>
</organism>
<gene>
    <name evidence="5" type="ORF">E6H03_06670</name>
</gene>
<name>A0A537JDS6_9BACT</name>
<evidence type="ECO:0000256" key="1">
    <source>
        <dbReference type="ARBA" id="ARBA00023015"/>
    </source>
</evidence>
<evidence type="ECO:0000256" key="3">
    <source>
        <dbReference type="ARBA" id="ARBA00023163"/>
    </source>
</evidence>
<comment type="caution">
    <text evidence="5">The sequence shown here is derived from an EMBL/GenBank/DDBJ whole genome shotgun (WGS) entry which is preliminary data.</text>
</comment>
<dbReference type="InterPro" id="IPR008920">
    <property type="entry name" value="TF_FadR/GntR_C"/>
</dbReference>
<keyword evidence="3" id="KW-0804">Transcription</keyword>
<dbReference type="InterPro" id="IPR011711">
    <property type="entry name" value="GntR_C"/>
</dbReference>
<dbReference type="Gene3D" id="1.20.120.530">
    <property type="entry name" value="GntR ligand-binding domain-like"/>
    <property type="match status" value="1"/>
</dbReference>
<dbReference type="PANTHER" id="PTHR43537:SF5">
    <property type="entry name" value="UXU OPERON TRANSCRIPTIONAL REGULATOR"/>
    <property type="match status" value="1"/>
</dbReference>
<keyword evidence="2" id="KW-0238">DNA-binding</keyword>
<dbReference type="AlphaFoldDB" id="A0A537JDS6"/>
<dbReference type="GO" id="GO:0003677">
    <property type="term" value="F:DNA binding"/>
    <property type="evidence" value="ECO:0007669"/>
    <property type="project" value="UniProtKB-KW"/>
</dbReference>
<evidence type="ECO:0000313" key="6">
    <source>
        <dbReference type="Proteomes" id="UP000318093"/>
    </source>
</evidence>
<reference evidence="5 6" key="1">
    <citation type="journal article" date="2019" name="Nat. Microbiol.">
        <title>Mediterranean grassland soil C-N compound turnover is dependent on rainfall and depth, and is mediated by genomically divergent microorganisms.</title>
        <authorList>
            <person name="Diamond S."/>
            <person name="Andeer P.F."/>
            <person name="Li Z."/>
            <person name="Crits-Christoph A."/>
            <person name="Burstein D."/>
            <person name="Anantharaman K."/>
            <person name="Lane K.R."/>
            <person name="Thomas B.C."/>
            <person name="Pan C."/>
            <person name="Northen T.R."/>
            <person name="Banfield J.F."/>
        </authorList>
    </citation>
    <scope>NUCLEOTIDE SEQUENCE [LARGE SCALE GENOMIC DNA]</scope>
    <source>
        <strain evidence="5">NP_6</strain>
    </source>
</reference>
<evidence type="ECO:0000259" key="4">
    <source>
        <dbReference type="SMART" id="SM00895"/>
    </source>
</evidence>
<dbReference type="SUPFAM" id="SSF48008">
    <property type="entry name" value="GntR ligand-binding domain-like"/>
    <property type="match status" value="1"/>
</dbReference>
<dbReference type="EMBL" id="VBAN01000196">
    <property type="protein sequence ID" value="TMI81683.1"/>
    <property type="molecule type" value="Genomic_DNA"/>
</dbReference>
<dbReference type="Pfam" id="PF07729">
    <property type="entry name" value="FCD"/>
    <property type="match status" value="1"/>
</dbReference>
<evidence type="ECO:0000256" key="2">
    <source>
        <dbReference type="ARBA" id="ARBA00023125"/>
    </source>
</evidence>
<dbReference type="Proteomes" id="UP000318093">
    <property type="component" value="Unassembled WGS sequence"/>
</dbReference>
<evidence type="ECO:0000313" key="5">
    <source>
        <dbReference type="EMBL" id="TMI81683.1"/>
    </source>
</evidence>
<proteinExistence type="predicted"/>
<keyword evidence="1" id="KW-0805">Transcription regulation</keyword>
<feature type="domain" description="GntR C-terminal" evidence="4">
    <location>
        <begin position="1"/>
        <end position="119"/>
    </location>
</feature>